<reference evidence="4 6" key="2">
    <citation type="submission" date="2021-03" db="EMBL/GenBank/DDBJ databases">
        <title>Human Oral Microbial Genomes.</title>
        <authorList>
            <person name="Johnston C.D."/>
            <person name="Chen T."/>
            <person name="Dewhirst F.E."/>
        </authorList>
    </citation>
    <scope>NUCLEOTIDE SEQUENCE [LARGE SCALE GENOMIC DNA]</scope>
    <source>
        <strain evidence="4 6">W1435</strain>
    </source>
</reference>
<gene>
    <name evidence="3" type="ORF">ADJ77_00695</name>
    <name evidence="4" type="ORF">J5A51_07845</name>
</gene>
<dbReference type="SUPFAM" id="SSF52540">
    <property type="entry name" value="P-loop containing nucleoside triphosphate hydrolases"/>
    <property type="match status" value="1"/>
</dbReference>
<evidence type="ECO:0000259" key="2">
    <source>
        <dbReference type="Pfam" id="PF13166"/>
    </source>
</evidence>
<evidence type="ECO:0000313" key="4">
    <source>
        <dbReference type="EMBL" id="QUB87369.1"/>
    </source>
</evidence>
<feature type="coiled-coil region" evidence="1">
    <location>
        <begin position="360"/>
        <end position="448"/>
    </location>
</feature>
<dbReference type="Proteomes" id="UP000682005">
    <property type="component" value="Chromosome 1"/>
</dbReference>
<dbReference type="InterPro" id="IPR027417">
    <property type="entry name" value="P-loop_NTPase"/>
</dbReference>
<dbReference type="RefSeq" id="WP_025078008.1">
    <property type="nucleotide sequence ID" value="NZ_BAKO01000007.1"/>
</dbReference>
<name>A0A0K1NH42_9BACT</name>
<dbReference type="STRING" id="1236517.ADJ77_00695"/>
<keyword evidence="6" id="KW-1185">Reference proteome</keyword>
<dbReference type="InterPro" id="IPR026866">
    <property type="entry name" value="CR006_AAA"/>
</dbReference>
<keyword evidence="1" id="KW-0175">Coiled coil</keyword>
<evidence type="ECO:0000313" key="6">
    <source>
        <dbReference type="Proteomes" id="UP000682005"/>
    </source>
</evidence>
<proteinExistence type="predicted"/>
<dbReference type="EMBL" id="CP012074">
    <property type="protein sequence ID" value="AKU68422.1"/>
    <property type="molecule type" value="Genomic_DNA"/>
</dbReference>
<dbReference type="Gene3D" id="3.40.50.300">
    <property type="entry name" value="P-loop containing nucleotide triphosphate hydrolases"/>
    <property type="match status" value="1"/>
</dbReference>
<accession>A0A0K1NH42</accession>
<protein>
    <submittedName>
        <fullName evidence="4">AAA family ATPase</fullName>
    </submittedName>
</protein>
<dbReference type="Proteomes" id="UP000060345">
    <property type="component" value="Chromosome 1"/>
</dbReference>
<evidence type="ECO:0000313" key="3">
    <source>
        <dbReference type="EMBL" id="AKU68422.1"/>
    </source>
</evidence>
<dbReference type="KEGG" id="pfus:ADJ77_00695"/>
<dbReference type="AlphaFoldDB" id="A0A0K1NH42"/>
<evidence type="ECO:0000256" key="1">
    <source>
        <dbReference type="SAM" id="Coils"/>
    </source>
</evidence>
<reference evidence="3 5" key="1">
    <citation type="submission" date="2015-07" db="EMBL/GenBank/DDBJ databases">
        <authorList>
            <person name="Noorani M."/>
        </authorList>
    </citation>
    <scope>NUCLEOTIDE SEQUENCE [LARGE SCALE GENOMIC DNA]</scope>
    <source>
        <strain evidence="3 5">W1435</strain>
    </source>
</reference>
<feature type="coiled-coil region" evidence="1">
    <location>
        <begin position="98"/>
        <end position="132"/>
    </location>
</feature>
<dbReference type="EMBL" id="CP072370">
    <property type="protein sequence ID" value="QUB87369.1"/>
    <property type="molecule type" value="Genomic_DNA"/>
</dbReference>
<dbReference type="Pfam" id="PF13166">
    <property type="entry name" value="AAA_13"/>
    <property type="match status" value="1"/>
</dbReference>
<feature type="domain" description="Protein CR006 P-loop" evidence="2">
    <location>
        <begin position="25"/>
        <end position="722"/>
    </location>
</feature>
<organism evidence="3 5">
    <name type="scientific">Prevotella fusca JCM 17724</name>
    <dbReference type="NCBI Taxonomy" id="1236517"/>
    <lineage>
        <taxon>Bacteria</taxon>
        <taxon>Pseudomonadati</taxon>
        <taxon>Bacteroidota</taxon>
        <taxon>Bacteroidia</taxon>
        <taxon>Bacteroidales</taxon>
        <taxon>Prevotellaceae</taxon>
        <taxon>Prevotella</taxon>
    </lineage>
</organism>
<evidence type="ECO:0000313" key="5">
    <source>
        <dbReference type="Proteomes" id="UP000060345"/>
    </source>
</evidence>
<dbReference type="OrthoDB" id="9795565at2"/>
<sequence length="736" mass="86878">MIKSIKLKKEKSCYKGETILDTNNKNVVLIYGLNGTGKSTIASYLHSFPECSNFSDCSINPNLDMQIEEILVYNKQFIEETFYTENNIKGIFTLSKENKEAKTKIDSANKFLEQLYKQQKEAEEKRKKEDEQWNKKVEGFQNKIWEIKRQYSGGDRVLQYCLQGVQSSKENLFNHLLNMKKPTIEPTKTIEELKNEVNNLNKQDAVEIPRIPLMVFNGEPIEKYTIFGEVITGNKGSKVSELIDNLANADWVKDGLSYLNLNTNQCPFCQQGITSKIIEDLKGYFDKTYNDILQNLTNLKDKYKEEVENTQKIDTFDNISILNRFKKDYEITFNKFMNVIRNNLLRMEEKCKSPGTKVVIESHQELLDRLNEIISNANKIIEEYNTKLQNKQQEIDHIKDTFWEIQRFKYDQTVSLYTTTLNSHKQAINEIEHEYKEYTTQIQEQKGIITSEQKNVINIDEAIENINALLLDLGITDFKIIKHEEEGLYRITRGDQTEEEIFKSLSEGEKMIISFLYFTEQCKGRKLANDAIKKRIIVIDDPVSSLSHIHVFNVGRLIKERFYPTFQRNNDGGLDIKNRCEQVFILTHSLYFFYEMTEMNREKRHASQTLIRLYKDRQGSHIKSMSYEEIQSDYQAYWSIIKNRDSAPALIANCMRNIIEYFFNFVEKRDLNNTFNSEKLKDIRFQAFNRYINRESHSLGQNIYDFKEFNYDNFLEAFRLLFEIEGYETHYKKMMK</sequence>